<organism evidence="9 10">
    <name type="scientific">Ladona fulva</name>
    <name type="common">Scarce chaser dragonfly</name>
    <name type="synonym">Libellula fulva</name>
    <dbReference type="NCBI Taxonomy" id="123851"/>
    <lineage>
        <taxon>Eukaryota</taxon>
        <taxon>Metazoa</taxon>
        <taxon>Ecdysozoa</taxon>
        <taxon>Arthropoda</taxon>
        <taxon>Hexapoda</taxon>
        <taxon>Insecta</taxon>
        <taxon>Pterygota</taxon>
        <taxon>Palaeoptera</taxon>
        <taxon>Odonata</taxon>
        <taxon>Epiprocta</taxon>
        <taxon>Anisoptera</taxon>
        <taxon>Libelluloidea</taxon>
        <taxon>Libellulidae</taxon>
        <taxon>Ladona</taxon>
    </lineage>
</organism>
<keyword evidence="4" id="KW-1015">Disulfide bond</keyword>
<dbReference type="Gene3D" id="2.170.140.10">
    <property type="entry name" value="Chitin binding domain"/>
    <property type="match status" value="3"/>
</dbReference>
<keyword evidence="5" id="KW-0325">Glycoprotein</keyword>
<keyword evidence="2" id="KW-0732">Signal</keyword>
<reference evidence="9" key="2">
    <citation type="submission" date="2017-10" db="EMBL/GenBank/DDBJ databases">
        <title>Ladona fulva Genome sequencing and assembly.</title>
        <authorList>
            <person name="Murali S."/>
            <person name="Richards S."/>
            <person name="Bandaranaike D."/>
            <person name="Bellair M."/>
            <person name="Blankenburg K."/>
            <person name="Chao H."/>
            <person name="Dinh H."/>
            <person name="Doddapaneni H."/>
            <person name="Dugan-Rocha S."/>
            <person name="Elkadiri S."/>
            <person name="Gnanaolivu R."/>
            <person name="Hernandez B."/>
            <person name="Skinner E."/>
            <person name="Javaid M."/>
            <person name="Lee S."/>
            <person name="Li M."/>
            <person name="Ming W."/>
            <person name="Munidasa M."/>
            <person name="Muniz J."/>
            <person name="Nguyen L."/>
            <person name="Hughes D."/>
            <person name="Osuji N."/>
            <person name="Pu L.-L."/>
            <person name="Puazo M."/>
            <person name="Qu C."/>
            <person name="Quiroz J."/>
            <person name="Raj R."/>
            <person name="Weissenberger G."/>
            <person name="Xin Y."/>
            <person name="Zou X."/>
            <person name="Han Y."/>
            <person name="Worley K."/>
            <person name="Muzny D."/>
            <person name="Gibbs R."/>
        </authorList>
    </citation>
    <scope>NUCLEOTIDE SEQUENCE</scope>
    <source>
        <strain evidence="9">Sampled in the wild</strain>
    </source>
</reference>
<feature type="compositionally biased region" description="Low complexity" evidence="6">
    <location>
        <begin position="914"/>
        <end position="927"/>
    </location>
</feature>
<evidence type="ECO:0000259" key="7">
    <source>
        <dbReference type="PROSITE" id="PS50940"/>
    </source>
</evidence>
<dbReference type="PANTHER" id="PTHR23301">
    <property type="entry name" value="CHITIN BINDING PERITROPHIN-A"/>
    <property type="match status" value="1"/>
</dbReference>
<evidence type="ECO:0000256" key="3">
    <source>
        <dbReference type="ARBA" id="ARBA00022737"/>
    </source>
</evidence>
<sequence length="1861" mass="194780">MPDARRCVETRIWNKREIQDSILDMLTGLGAPPTKLIISLPTHGLSFTLKNENENVARSPVAGAPKVINYEQGKYSLLRGLGGVAISTIDADDQSGACGRGPFPLTRVLKDTLTKLSRKPRGLILQSLEEELRGGVSVALPEASLDSSVRLSPFRIVRVVDREGNVHVTRRDAETRFHCSRQGYFMHPLGCNMFYRCVKFDQLSNDFSVYEYDCGPGLVFDEKWEVCVHPSQRSGPCHGSSEIQPVPRAKFTCPAEGYYADPENCRWFFACLDHHGDPSVAGRDATDPHSGLTAYEFRCPFGLAFDGTRLACEWPWIVPGCGKVEIGSGVLAAIQPTGYSVSGVGGIIGSVGIGALHHTSHHIESGSVASVVGVADKGAGFVDGGGSQIRLGESGSVASIFSAGDAGHVASGGAKIDLGGVRFGTGHAGLDSSYVSHGPGFVTGRVGIVSQGVELVSQGQNLVSSGPGLVSGSGGLLSGSGGLLSGAHGVVSSGAQLASGGAQLLSEGVQVLTGGGQILSGGARISNVRPVSGVESGSVASIFEISKAGEGTFSSGAEHTGLGGVGVAIDESHVASGGSLYSSGGSRGSFISSGSVRGSSFSNGGGRTSYYTSGGLRESQYHGGSSRGAIVSSEGADSTGSVQVTPGVFAVTSEGLRGSVGGAEVSSGVAHSISSGEKILNVQSYQTPAVKFETSAPAVGVSYTSRSSIPTGGISFNLGHSIAAGGNSFTTGSSVVAGAEGGVSRNQAKPLEIVGVTSGGIGQVDNIHLSVEGVEANGGEVNGIGLSGVGVSGVGVGGASVGRFGIGGVQVSGDGVSGVRGIGSGLGLQSITTVAPTLVEVNRGVPFAPVIHSNYDNSPKYTVSISTPSSTSRAIPVVTPSVQLVTPAPIQFQSPQPAFLAHETYHSSAPATFGSGSNSFSTGSLSDGSEDFSLHQPGSRAGATGSGRSHYSFRQRVDHQSRSNQPQYYHSPSGVLGVSSYSIDSSAQRTGGFVPIKPLVSSNIFTASESPSVTLTNSPAFEATRVSSIGGPEGGSVVNALPQESLSSPNKEVLVDNSQDGIGFGLVRDDGHTVTGDGASRPSLVGVQRDYQEQLRSSVTAPETEFSYKELPLSIYQAAPPARTFDVSGVGTAFRQAPKRLFSTINVTPAPALKLAVNAVHPSTFITPSTTPAYEEVNEDISRQLGNKEFSYKNIFPVVELSTPAPKVVDIPQVSIRNQLNFEKNIYNPVFTSTVSPPTSIGIDDGDYGSRIVYTNNAKQPAAFTSSHGNSGLRHFVQTESPAISYSPAFTQTTPIQHTQSVPVTPATTVFVSTTPAPLSTLSYSKLPSTPIAPASPIYYIPQRGSSRQRYFSTTTASPILAEAFPGEEDSHQEVQFFEPNRVTQNIPITSTYGPPIGSLSLIPALNDSTFGGRAIPAFKQSTFRGYGALSIGDSDNEGPINLPAGVQGSYEDVLLKQAQVNDDDESQVPVIIDSINAGRGHYRYRGRNGRVRINGKKKCDDDENRDEADVNADAILDSFSGNYGSILDNGQRDALVQGIISEDLREKTSGSLNDYQGLNNAGLSVGVTVKSSLDNGELGRSRSRPRGRYQGENVNYHFNFKSSTAQPAEYTSGVRNTYTVSTVPTVVPIVSSTIGYVSEGDYQTSGRNFASGIGDLQSEINSKYSGGLSEGLSNLGSSRRLSQGVQRGGLRVNSGIQLKSSNQRAELYSESSRKSSESSSGIDHAAVIVLPCGKLPALLAKLGAVTEALRSIQEEETSSTLKVTQERSRASLSLPPVDRYRNGDWNQIEKSLGNDMCKRAGLFRHPQDCNRFYECYWDEWKGRYSLHEFKCPIRLAYDDSLSACNWPTSGPACSANKLLV</sequence>
<evidence type="ECO:0000256" key="2">
    <source>
        <dbReference type="ARBA" id="ARBA00022729"/>
    </source>
</evidence>
<dbReference type="GO" id="GO:0008061">
    <property type="term" value="F:chitin binding"/>
    <property type="evidence" value="ECO:0007669"/>
    <property type="project" value="UniProtKB-KW"/>
</dbReference>
<evidence type="ECO:0000256" key="6">
    <source>
        <dbReference type="SAM" id="MobiDB-lite"/>
    </source>
</evidence>
<dbReference type="Pfam" id="PF01607">
    <property type="entry name" value="CBM_14"/>
    <property type="match status" value="3"/>
</dbReference>
<reference evidence="9" key="1">
    <citation type="submission" date="2013-04" db="EMBL/GenBank/DDBJ databases">
        <authorList>
            <person name="Qu J."/>
            <person name="Murali S.C."/>
            <person name="Bandaranaike D."/>
            <person name="Bellair M."/>
            <person name="Blankenburg K."/>
            <person name="Chao H."/>
            <person name="Dinh H."/>
            <person name="Doddapaneni H."/>
            <person name="Downs B."/>
            <person name="Dugan-Rocha S."/>
            <person name="Elkadiri S."/>
            <person name="Gnanaolivu R.D."/>
            <person name="Hernandez B."/>
            <person name="Javaid M."/>
            <person name="Jayaseelan J.C."/>
            <person name="Lee S."/>
            <person name="Li M."/>
            <person name="Ming W."/>
            <person name="Munidasa M."/>
            <person name="Muniz J."/>
            <person name="Nguyen L."/>
            <person name="Ongeri F."/>
            <person name="Osuji N."/>
            <person name="Pu L.-L."/>
            <person name="Puazo M."/>
            <person name="Qu C."/>
            <person name="Quiroz J."/>
            <person name="Raj R."/>
            <person name="Weissenberger G."/>
            <person name="Xin Y."/>
            <person name="Zou X."/>
            <person name="Han Y."/>
            <person name="Richards S."/>
            <person name="Worley K."/>
            <person name="Muzny D."/>
            <person name="Gibbs R."/>
        </authorList>
    </citation>
    <scope>NUCLEOTIDE SEQUENCE</scope>
    <source>
        <strain evidence="9">Sampled in the wild</strain>
    </source>
</reference>
<comment type="caution">
    <text evidence="9">The sequence shown here is derived from an EMBL/GenBank/DDBJ whole genome shotgun (WGS) entry which is preliminary data.</text>
</comment>
<dbReference type="InterPro" id="IPR036508">
    <property type="entry name" value="Chitin-bd_dom_sf"/>
</dbReference>
<evidence type="ECO:0000256" key="4">
    <source>
        <dbReference type="ARBA" id="ARBA00023157"/>
    </source>
</evidence>
<dbReference type="GO" id="GO:0005975">
    <property type="term" value="P:carbohydrate metabolic process"/>
    <property type="evidence" value="ECO:0007669"/>
    <property type="project" value="InterPro"/>
</dbReference>
<dbReference type="OrthoDB" id="76388at2759"/>
<evidence type="ECO:0000256" key="5">
    <source>
        <dbReference type="ARBA" id="ARBA00023180"/>
    </source>
</evidence>
<feature type="domain" description="Chitin-binding type-2" evidence="7">
    <location>
        <begin position="250"/>
        <end position="323"/>
    </location>
</feature>
<accession>A0A8K0KG56</accession>
<evidence type="ECO:0000313" key="10">
    <source>
        <dbReference type="Proteomes" id="UP000792457"/>
    </source>
</evidence>
<dbReference type="InterPro" id="IPR051940">
    <property type="entry name" value="Chitin_bind-dev_reg"/>
</dbReference>
<dbReference type="Gene3D" id="3.20.20.80">
    <property type="entry name" value="Glycosidases"/>
    <property type="match status" value="1"/>
</dbReference>
<keyword evidence="3" id="KW-0677">Repeat</keyword>
<dbReference type="Proteomes" id="UP000792457">
    <property type="component" value="Unassembled WGS sequence"/>
</dbReference>
<dbReference type="SMART" id="SM00494">
    <property type="entry name" value="ChtBD2"/>
    <property type="match status" value="3"/>
</dbReference>
<name>A0A8K0KG56_LADFU</name>
<feature type="domain" description="Chitin-binding type-2" evidence="7">
    <location>
        <begin position="1795"/>
        <end position="1856"/>
    </location>
</feature>
<feature type="domain" description="GH18" evidence="8">
    <location>
        <begin position="1"/>
        <end position="116"/>
    </location>
</feature>
<evidence type="ECO:0000259" key="8">
    <source>
        <dbReference type="PROSITE" id="PS51910"/>
    </source>
</evidence>
<keyword evidence="10" id="KW-1185">Reference proteome</keyword>
<protein>
    <submittedName>
        <fullName evidence="9">Uncharacterized protein</fullName>
    </submittedName>
</protein>
<gene>
    <name evidence="9" type="ORF">J437_LFUL013085</name>
</gene>
<dbReference type="EMBL" id="KZ308686">
    <property type="protein sequence ID" value="KAG8233085.1"/>
    <property type="molecule type" value="Genomic_DNA"/>
</dbReference>
<dbReference type="SUPFAM" id="SSF51445">
    <property type="entry name" value="(Trans)glycosidases"/>
    <property type="match status" value="1"/>
</dbReference>
<dbReference type="InterPro" id="IPR001223">
    <property type="entry name" value="Glyco_hydro18_cat"/>
</dbReference>
<feature type="region of interest" description="Disordered" evidence="6">
    <location>
        <begin position="613"/>
        <end position="641"/>
    </location>
</feature>
<keyword evidence="1" id="KW-0147">Chitin-binding</keyword>
<dbReference type="PROSITE" id="PS51910">
    <property type="entry name" value="GH18_2"/>
    <property type="match status" value="1"/>
</dbReference>
<proteinExistence type="predicted"/>
<evidence type="ECO:0000313" key="9">
    <source>
        <dbReference type="EMBL" id="KAG8233085.1"/>
    </source>
</evidence>
<dbReference type="InterPro" id="IPR017853">
    <property type="entry name" value="GH"/>
</dbReference>
<dbReference type="InterPro" id="IPR002557">
    <property type="entry name" value="Chitin-bd_dom"/>
</dbReference>
<dbReference type="SUPFAM" id="SSF57625">
    <property type="entry name" value="Invertebrate chitin-binding proteins"/>
    <property type="match status" value="3"/>
</dbReference>
<feature type="region of interest" description="Disordered" evidence="6">
    <location>
        <begin position="912"/>
        <end position="971"/>
    </location>
</feature>
<evidence type="ECO:0000256" key="1">
    <source>
        <dbReference type="ARBA" id="ARBA00022669"/>
    </source>
</evidence>
<dbReference type="GO" id="GO:0005576">
    <property type="term" value="C:extracellular region"/>
    <property type="evidence" value="ECO:0007669"/>
    <property type="project" value="InterPro"/>
</dbReference>
<feature type="compositionally biased region" description="Low complexity" evidence="6">
    <location>
        <begin position="938"/>
        <end position="949"/>
    </location>
</feature>
<feature type="domain" description="Chitin-binding type-2" evidence="7">
    <location>
        <begin position="176"/>
        <end position="239"/>
    </location>
</feature>
<dbReference type="PANTHER" id="PTHR23301:SF0">
    <property type="entry name" value="CHITIN-BINDING TYPE-2 DOMAIN-CONTAINING PROTEIN-RELATED"/>
    <property type="match status" value="1"/>
</dbReference>
<dbReference type="PROSITE" id="PS50940">
    <property type="entry name" value="CHIT_BIND_II"/>
    <property type="match status" value="3"/>
</dbReference>